<gene>
    <name evidence="3" type="ORF">AWB68_08312</name>
</gene>
<dbReference type="GO" id="GO:0015074">
    <property type="term" value="P:DNA integration"/>
    <property type="evidence" value="ECO:0007669"/>
    <property type="project" value="InterPro"/>
</dbReference>
<keyword evidence="4" id="KW-1185">Reference proteome</keyword>
<dbReference type="RefSeq" id="WP_087650046.1">
    <property type="nucleotide sequence ID" value="NZ_FCON02000271.1"/>
</dbReference>
<dbReference type="PANTHER" id="PTHR35004:SF8">
    <property type="entry name" value="TRANSPOSASE RV3428C-RELATED"/>
    <property type="match status" value="1"/>
</dbReference>
<comment type="similarity">
    <text evidence="1">Belongs to the transposase IS21/IS408/IS1162 family.</text>
</comment>
<dbReference type="GO" id="GO:0003676">
    <property type="term" value="F:nucleic acid binding"/>
    <property type="evidence" value="ECO:0007669"/>
    <property type="project" value="InterPro"/>
</dbReference>
<proteinExistence type="inferred from homology"/>
<evidence type="ECO:0000313" key="3">
    <source>
        <dbReference type="EMBL" id="SAL87198.1"/>
    </source>
</evidence>
<dbReference type="Proteomes" id="UP000054770">
    <property type="component" value="Unassembled WGS sequence"/>
</dbReference>
<dbReference type="Gene3D" id="3.30.420.10">
    <property type="entry name" value="Ribonuclease H-like superfamily/Ribonuclease H"/>
    <property type="match status" value="1"/>
</dbReference>
<dbReference type="Pfam" id="PF00665">
    <property type="entry name" value="rve"/>
    <property type="match status" value="1"/>
</dbReference>
<accession>A0A158L1C0</accession>
<comment type="caution">
    <text evidence="3">The sequence shown here is derived from an EMBL/GenBank/DDBJ whole genome shotgun (WGS) entry which is preliminary data.</text>
</comment>
<dbReference type="InterPro" id="IPR012337">
    <property type="entry name" value="RNaseH-like_sf"/>
</dbReference>
<evidence type="ECO:0000259" key="2">
    <source>
        <dbReference type="PROSITE" id="PS50994"/>
    </source>
</evidence>
<evidence type="ECO:0000256" key="1">
    <source>
        <dbReference type="ARBA" id="ARBA00009277"/>
    </source>
</evidence>
<dbReference type="InterPro" id="IPR036397">
    <property type="entry name" value="RNaseH_sf"/>
</dbReference>
<dbReference type="PROSITE" id="PS50994">
    <property type="entry name" value="INTEGRASE"/>
    <property type="match status" value="1"/>
</dbReference>
<dbReference type="OrthoDB" id="3542865at2"/>
<dbReference type="SUPFAM" id="SSF53098">
    <property type="entry name" value="Ribonuclease H-like"/>
    <property type="match status" value="1"/>
</dbReference>
<dbReference type="PANTHER" id="PTHR35004">
    <property type="entry name" value="TRANSPOSASE RV3428C-RELATED"/>
    <property type="match status" value="1"/>
</dbReference>
<dbReference type="AlphaFoldDB" id="A0A158L1C0"/>
<organism evidence="3 4">
    <name type="scientific">Caballeronia choica</name>
    <dbReference type="NCBI Taxonomy" id="326476"/>
    <lineage>
        <taxon>Bacteria</taxon>
        <taxon>Pseudomonadati</taxon>
        <taxon>Pseudomonadota</taxon>
        <taxon>Betaproteobacteria</taxon>
        <taxon>Burkholderiales</taxon>
        <taxon>Burkholderiaceae</taxon>
        <taxon>Caballeronia</taxon>
    </lineage>
</organism>
<dbReference type="Pfam" id="PF22483">
    <property type="entry name" value="Mu-transpos_C_2"/>
    <property type="match status" value="1"/>
</dbReference>
<dbReference type="EMBL" id="FCON02000271">
    <property type="protein sequence ID" value="SAL87198.1"/>
    <property type="molecule type" value="Genomic_DNA"/>
</dbReference>
<protein>
    <submittedName>
        <fullName evidence="3">Integrase catalytic region</fullName>
    </submittedName>
</protein>
<name>A0A158L1C0_9BURK</name>
<evidence type="ECO:0000313" key="4">
    <source>
        <dbReference type="Proteomes" id="UP000054770"/>
    </source>
</evidence>
<sequence length="507" mass="57390">MYQYRQILVRMRRGDSDRDIARSKTMGRKKIAQVREIATQHGWLAREAELPDEHVMAALLARKEAPLPSSCVSTLEPWRAQITKWRTTGIQCTTIHATLVRNHGYTGSYSSVYRFLLHIDASHTPDVPLRLEFRPAEAAQVDFGAGPLMTDALTGEIHKTWFFVMTLAWSRHQYVEFVRDQTVATWLGCHRRAFEAFGGVPSRIIIDNCKCAITRACYYEPEVQRAYGECAEGYGFKIDACPPRDPQKKGIVESGVKYVKRGFLPLREFRGLADANRQIYAWVMNEAGNRIHGTTREMPLKRFAEVERSLLISLPDVPPELAVWAKGKVHRDAHVQFEQSFYSVPYRLVGQELWLKATDTMVTLYRGQESVAAHVRLTRPGGRCTVDDHLPSAAQAWQLQDTQWCLACAEQIGPACYALVHALFGDKVLIKMRSVQGVLRLKEKYGAVRLEAACSRANHYGTPHYTAVKTILQKGLDQLTLLNAFDALASTYTEGGRFCRNTQTILQ</sequence>
<dbReference type="NCBIfam" id="NF033546">
    <property type="entry name" value="transpos_IS21"/>
    <property type="match status" value="1"/>
</dbReference>
<feature type="domain" description="Integrase catalytic" evidence="2">
    <location>
        <begin position="131"/>
        <end position="307"/>
    </location>
</feature>
<dbReference type="InterPro" id="IPR054353">
    <property type="entry name" value="IstA-like_C"/>
</dbReference>
<reference evidence="3" key="1">
    <citation type="submission" date="2016-01" db="EMBL/GenBank/DDBJ databases">
        <authorList>
            <person name="Peeters C."/>
        </authorList>
    </citation>
    <scope>NUCLEOTIDE SEQUENCE [LARGE SCALE GENOMIC DNA]</scope>
    <source>
        <strain evidence="3">LMG 22940</strain>
    </source>
</reference>
<dbReference type="InterPro" id="IPR001584">
    <property type="entry name" value="Integrase_cat-core"/>
</dbReference>